<feature type="chain" id="PRO_5046248184" evidence="1">
    <location>
        <begin position="19"/>
        <end position="185"/>
    </location>
</feature>
<proteinExistence type="predicted"/>
<dbReference type="Gene3D" id="3.10.450.50">
    <property type="match status" value="1"/>
</dbReference>
<dbReference type="Proteomes" id="UP000663942">
    <property type="component" value="Chromosome"/>
</dbReference>
<sequence>MRIQVLVTATVLALTATACSPAEDKAPAPAEAPLTGRATIYAAGEQSAEAFARALYADAAAPVANDPAAAAISPGRDPLYSRTMNALIGVDFREAEAKNEVPYLNYDPICACQDADGFALTALKMTPDGDKAATAEVAFTNHGQTHQQTLKLVREGPMWRIADVVDAKGKSLHDALMAIAEKAEG</sequence>
<keyword evidence="1" id="KW-0732">Signal</keyword>
<feature type="domain" description="DUF3828" evidence="2">
    <location>
        <begin position="48"/>
        <end position="167"/>
    </location>
</feature>
<dbReference type="InterPro" id="IPR024289">
    <property type="entry name" value="DUF3828"/>
</dbReference>
<dbReference type="RefSeq" id="WP_207822871.1">
    <property type="nucleotide sequence ID" value="NZ_CP062006.1"/>
</dbReference>
<feature type="signal peptide" evidence="1">
    <location>
        <begin position="1"/>
        <end position="18"/>
    </location>
</feature>
<evidence type="ECO:0000256" key="1">
    <source>
        <dbReference type="SAM" id="SignalP"/>
    </source>
</evidence>
<accession>A0ABX7SJF0</accession>
<dbReference type="EMBL" id="CP062006">
    <property type="protein sequence ID" value="QTC86995.1"/>
    <property type="molecule type" value="Genomic_DNA"/>
</dbReference>
<gene>
    <name evidence="3" type="ORF">IFE19_12770</name>
</gene>
<keyword evidence="4" id="KW-1185">Reference proteome</keyword>
<name>A0ABX7SJF0_9CAUL</name>
<organism evidence="3 4">
    <name type="scientific">Brevundimonas pondensis</name>
    <dbReference type="NCBI Taxonomy" id="2774189"/>
    <lineage>
        <taxon>Bacteria</taxon>
        <taxon>Pseudomonadati</taxon>
        <taxon>Pseudomonadota</taxon>
        <taxon>Alphaproteobacteria</taxon>
        <taxon>Caulobacterales</taxon>
        <taxon>Caulobacteraceae</taxon>
        <taxon>Brevundimonas</taxon>
    </lineage>
</organism>
<evidence type="ECO:0000313" key="4">
    <source>
        <dbReference type="Proteomes" id="UP000663942"/>
    </source>
</evidence>
<reference evidence="3 4" key="1">
    <citation type="submission" date="2020-09" db="EMBL/GenBank/DDBJ databases">
        <title>Brevundimonas sp. LVF1 isolated from an oligotrophic pond in Goettingen, Germany.</title>
        <authorList>
            <person name="Friedrich I."/>
            <person name="Klassen A."/>
            <person name="Neubauer H."/>
            <person name="Schneider D."/>
            <person name="Hertel R."/>
            <person name="Daniel R."/>
        </authorList>
    </citation>
    <scope>NUCLEOTIDE SEQUENCE [LARGE SCALE GENOMIC DNA]</scope>
    <source>
        <strain evidence="3 4">LVF1</strain>
    </source>
</reference>
<evidence type="ECO:0000259" key="2">
    <source>
        <dbReference type="Pfam" id="PF12883"/>
    </source>
</evidence>
<protein>
    <submittedName>
        <fullName evidence="3">DUF3828 domain-containing protein</fullName>
    </submittedName>
</protein>
<dbReference type="PROSITE" id="PS51257">
    <property type="entry name" value="PROKAR_LIPOPROTEIN"/>
    <property type="match status" value="1"/>
</dbReference>
<evidence type="ECO:0000313" key="3">
    <source>
        <dbReference type="EMBL" id="QTC86995.1"/>
    </source>
</evidence>
<dbReference type="Pfam" id="PF12883">
    <property type="entry name" value="DUF3828"/>
    <property type="match status" value="1"/>
</dbReference>